<dbReference type="RefSeq" id="WP_090261253.1">
    <property type="nucleotide sequence ID" value="NZ_FOIR01000006.1"/>
</dbReference>
<sequence>MEKLKALFAKQFMWLIMAFVLAFPLALIPMVLIQNFIKDYSDFINRIDNQVVILYVVFVLICFIGLILIRFLSSLIKILIGTKA</sequence>
<dbReference type="AlphaFoldDB" id="A0A1I0RS56"/>
<name>A0A1I0RS56_9BACT</name>
<gene>
    <name evidence="2" type="ORF">SAMN05216290_4032</name>
</gene>
<dbReference type="STRING" id="1267423.SAMN05216290_4032"/>
<dbReference type="GeneID" id="99988696"/>
<organism evidence="2 3">
    <name type="scientific">Roseivirga pacifica</name>
    <dbReference type="NCBI Taxonomy" id="1267423"/>
    <lineage>
        <taxon>Bacteria</taxon>
        <taxon>Pseudomonadati</taxon>
        <taxon>Bacteroidota</taxon>
        <taxon>Cytophagia</taxon>
        <taxon>Cytophagales</taxon>
        <taxon>Roseivirgaceae</taxon>
        <taxon>Roseivirga</taxon>
    </lineage>
</organism>
<reference evidence="3" key="1">
    <citation type="submission" date="2016-10" db="EMBL/GenBank/DDBJ databases">
        <authorList>
            <person name="Varghese N."/>
            <person name="Submissions S."/>
        </authorList>
    </citation>
    <scope>NUCLEOTIDE SEQUENCE [LARGE SCALE GENOMIC DNA]</scope>
    <source>
        <strain evidence="3">CGMCC 1.12402</strain>
    </source>
</reference>
<keyword evidence="1" id="KW-0472">Membrane</keyword>
<accession>A0A1I0RS56</accession>
<evidence type="ECO:0008006" key="4">
    <source>
        <dbReference type="Google" id="ProtNLM"/>
    </source>
</evidence>
<keyword evidence="1" id="KW-0812">Transmembrane</keyword>
<protein>
    <recommendedName>
        <fullName evidence="4">ABC transmembrane type-1 domain-containing protein</fullName>
    </recommendedName>
</protein>
<evidence type="ECO:0000313" key="2">
    <source>
        <dbReference type="EMBL" id="SEW44095.1"/>
    </source>
</evidence>
<dbReference type="EMBL" id="FOIR01000006">
    <property type="protein sequence ID" value="SEW44095.1"/>
    <property type="molecule type" value="Genomic_DNA"/>
</dbReference>
<dbReference type="Proteomes" id="UP000199437">
    <property type="component" value="Unassembled WGS sequence"/>
</dbReference>
<proteinExistence type="predicted"/>
<keyword evidence="1" id="KW-1133">Transmembrane helix</keyword>
<feature type="transmembrane region" description="Helical" evidence="1">
    <location>
        <begin position="12"/>
        <end position="32"/>
    </location>
</feature>
<keyword evidence="3" id="KW-1185">Reference proteome</keyword>
<evidence type="ECO:0000313" key="3">
    <source>
        <dbReference type="Proteomes" id="UP000199437"/>
    </source>
</evidence>
<evidence type="ECO:0000256" key="1">
    <source>
        <dbReference type="SAM" id="Phobius"/>
    </source>
</evidence>
<feature type="transmembrane region" description="Helical" evidence="1">
    <location>
        <begin position="52"/>
        <end position="73"/>
    </location>
</feature>